<name>A0A3Q0CIU4_MESAU</name>
<feature type="region of interest" description="Disordered" evidence="1">
    <location>
        <begin position="1"/>
        <end position="23"/>
    </location>
</feature>
<reference evidence="3" key="1">
    <citation type="submission" date="2025-08" db="UniProtKB">
        <authorList>
            <consortium name="RefSeq"/>
        </authorList>
    </citation>
    <scope>IDENTIFICATION</scope>
    <source>
        <tissue evidence="3">Liver</tissue>
    </source>
</reference>
<dbReference type="Proteomes" id="UP000886700">
    <property type="component" value="Unplaced"/>
</dbReference>
<keyword evidence="2" id="KW-1185">Reference proteome</keyword>
<dbReference type="AlphaFoldDB" id="A0A3Q0CIU4"/>
<dbReference type="KEGG" id="maua:110340204"/>
<feature type="region of interest" description="Disordered" evidence="1">
    <location>
        <begin position="184"/>
        <end position="282"/>
    </location>
</feature>
<gene>
    <name evidence="3" type="primary">LOC110340204</name>
</gene>
<feature type="region of interest" description="Disordered" evidence="1">
    <location>
        <begin position="129"/>
        <end position="148"/>
    </location>
</feature>
<dbReference type="GeneID" id="110340204"/>
<evidence type="ECO:0000256" key="1">
    <source>
        <dbReference type="SAM" id="MobiDB-lite"/>
    </source>
</evidence>
<sequence length="282" mass="28233">MRALRGVSPPSPGLPTARSGKGSLGPLLLPWGSPAVLSGEGSLEFILLAAGFPRPRLGAQPRVPPPGYGVPHGREWERGLGSLSAAGEFPPPREGAQRGGPFLQANGFLQPGWELRMQSRLRAEGFLGPGVGSQREAPPPGCGVPTAPGGNPACGPLLRFGSGDGASLPGAAAAPTHLRPTEAQALPAGFGDSGGWESPQPSAGSPGSHRVPRATPSRRGTPGSPGDRARLPPGLAPQPAALCGAVTRNPPPPPGASAVPLVPTSERWPGGTGCPGLPRTAG</sequence>
<accession>A0A3Q0CIU4</accession>
<evidence type="ECO:0000313" key="3">
    <source>
        <dbReference type="RefSeq" id="XP_021080557.2"/>
    </source>
</evidence>
<protein>
    <submittedName>
        <fullName evidence="3">Collagen alpha-1(III) chain-like</fullName>
    </submittedName>
</protein>
<evidence type="ECO:0000313" key="2">
    <source>
        <dbReference type="Proteomes" id="UP000886700"/>
    </source>
</evidence>
<organism evidence="2 3">
    <name type="scientific">Mesocricetus auratus</name>
    <name type="common">Golden hamster</name>
    <dbReference type="NCBI Taxonomy" id="10036"/>
    <lineage>
        <taxon>Eukaryota</taxon>
        <taxon>Metazoa</taxon>
        <taxon>Chordata</taxon>
        <taxon>Craniata</taxon>
        <taxon>Vertebrata</taxon>
        <taxon>Euteleostomi</taxon>
        <taxon>Mammalia</taxon>
        <taxon>Eutheria</taxon>
        <taxon>Euarchontoglires</taxon>
        <taxon>Glires</taxon>
        <taxon>Rodentia</taxon>
        <taxon>Myomorpha</taxon>
        <taxon>Muroidea</taxon>
        <taxon>Cricetidae</taxon>
        <taxon>Cricetinae</taxon>
        <taxon>Mesocricetus</taxon>
    </lineage>
</organism>
<proteinExistence type="predicted"/>
<dbReference type="RefSeq" id="XP_021080557.2">
    <property type="nucleotide sequence ID" value="XM_021224898.2"/>
</dbReference>
<feature type="compositionally biased region" description="Low complexity" evidence="1">
    <location>
        <begin position="231"/>
        <end position="245"/>
    </location>
</feature>